<evidence type="ECO:0000313" key="2">
    <source>
        <dbReference type="EMBL" id="CYV66428.1"/>
    </source>
</evidence>
<dbReference type="AlphaFoldDB" id="A0A0Z8K688"/>
<name>A0A0Z8K688_STRSU</name>
<proteinExistence type="predicted"/>
<evidence type="ECO:0000313" key="3">
    <source>
        <dbReference type="Proteomes" id="UP000074850"/>
    </source>
</evidence>
<gene>
    <name evidence="2" type="ORF">ERS132426_02117</name>
</gene>
<sequence length="132" mass="15160">MTNEIIGRSKDHGNQIAEIAVMRKMLDSIENHEERITNLEDTMRVNAVQETVLTDEVNKVVLAFLDGKQAPAYKDRSIRGRAYSAINKDIRKRFGVRRKEIPAKEYQEAVVFIRQWQPDFELKSEISAVNAG</sequence>
<organism evidence="2 3">
    <name type="scientific">Streptococcus suis</name>
    <dbReference type="NCBI Taxonomy" id="1307"/>
    <lineage>
        <taxon>Bacteria</taxon>
        <taxon>Bacillati</taxon>
        <taxon>Bacillota</taxon>
        <taxon>Bacilli</taxon>
        <taxon>Lactobacillales</taxon>
        <taxon>Streptococcaceae</taxon>
        <taxon>Streptococcus</taxon>
    </lineage>
</organism>
<dbReference type="Pfam" id="PF10552">
    <property type="entry name" value="ORF6C"/>
    <property type="match status" value="1"/>
</dbReference>
<accession>A0A0Z8K688</accession>
<dbReference type="RefSeq" id="WP_044759971.1">
    <property type="nucleotide sequence ID" value="NZ_CEFC01000053.1"/>
</dbReference>
<dbReference type="InterPro" id="IPR018878">
    <property type="entry name" value="ORF6C_dom"/>
</dbReference>
<reference evidence="2 3" key="1">
    <citation type="submission" date="2016-02" db="EMBL/GenBank/DDBJ databases">
        <authorList>
            <consortium name="Pathogen Informatics"/>
        </authorList>
    </citation>
    <scope>NUCLEOTIDE SEQUENCE [LARGE SCALE GENOMIC DNA]</scope>
    <source>
        <strain evidence="2 3">LSS64</strain>
    </source>
</reference>
<dbReference type="Proteomes" id="UP000074850">
    <property type="component" value="Unassembled WGS sequence"/>
</dbReference>
<evidence type="ECO:0000259" key="1">
    <source>
        <dbReference type="Pfam" id="PF10552"/>
    </source>
</evidence>
<feature type="domain" description="ORF6C" evidence="1">
    <location>
        <begin position="19"/>
        <end position="126"/>
    </location>
</feature>
<protein>
    <submittedName>
        <fullName evidence="2">ORF6C domain</fullName>
    </submittedName>
</protein>
<dbReference type="EMBL" id="FIHM01000068">
    <property type="protein sequence ID" value="CYV66428.1"/>
    <property type="molecule type" value="Genomic_DNA"/>
</dbReference>